<feature type="region of interest" description="Disordered" evidence="1">
    <location>
        <begin position="41"/>
        <end position="86"/>
    </location>
</feature>
<evidence type="ECO:0000313" key="3">
    <source>
        <dbReference type="Proteomes" id="UP001153069"/>
    </source>
</evidence>
<gene>
    <name evidence="2" type="ORF">SEMRO_515_G158310.1</name>
</gene>
<evidence type="ECO:0000256" key="1">
    <source>
        <dbReference type="SAM" id="MobiDB-lite"/>
    </source>
</evidence>
<organism evidence="2 3">
    <name type="scientific">Seminavis robusta</name>
    <dbReference type="NCBI Taxonomy" id="568900"/>
    <lineage>
        <taxon>Eukaryota</taxon>
        <taxon>Sar</taxon>
        <taxon>Stramenopiles</taxon>
        <taxon>Ochrophyta</taxon>
        <taxon>Bacillariophyta</taxon>
        <taxon>Bacillariophyceae</taxon>
        <taxon>Bacillariophycidae</taxon>
        <taxon>Naviculales</taxon>
        <taxon>Naviculaceae</taxon>
        <taxon>Seminavis</taxon>
    </lineage>
</organism>
<feature type="compositionally biased region" description="Basic and acidic residues" evidence="1">
    <location>
        <begin position="71"/>
        <end position="86"/>
    </location>
</feature>
<feature type="compositionally biased region" description="Basic residues" evidence="1">
    <location>
        <begin position="1"/>
        <end position="12"/>
    </location>
</feature>
<dbReference type="Proteomes" id="UP001153069">
    <property type="component" value="Unassembled WGS sequence"/>
</dbReference>
<dbReference type="AlphaFoldDB" id="A0A9N8E022"/>
<accession>A0A9N8E022</accession>
<proteinExistence type="predicted"/>
<feature type="region of interest" description="Disordered" evidence="1">
    <location>
        <begin position="1"/>
        <end position="25"/>
    </location>
</feature>
<keyword evidence="3" id="KW-1185">Reference proteome</keyword>
<sequence>MQQQHRERKAHRSKDTKVKLKRNQRTYAKILEYHTVLKEEKSNNTFYQSGTAMDDDDVEAGESPRKKRKTGEKSPTGEKPDGMKEDNWCKSCLQWGHKRSNSTLCPNNKKKKAPVLANMPSVEELEAMTEAECVSVQMAALDSVALEEEDDEAVDDLLLELMEIEEDD</sequence>
<comment type="caution">
    <text evidence="2">The sequence shown here is derived from an EMBL/GenBank/DDBJ whole genome shotgun (WGS) entry which is preliminary data.</text>
</comment>
<evidence type="ECO:0000313" key="2">
    <source>
        <dbReference type="EMBL" id="CAB9512042.1"/>
    </source>
</evidence>
<reference evidence="2" key="1">
    <citation type="submission" date="2020-06" db="EMBL/GenBank/DDBJ databases">
        <authorList>
            <consortium name="Plant Systems Biology data submission"/>
        </authorList>
    </citation>
    <scope>NUCLEOTIDE SEQUENCE</scope>
    <source>
        <strain evidence="2">D6</strain>
    </source>
</reference>
<name>A0A9N8E022_9STRA</name>
<protein>
    <submittedName>
        <fullName evidence="2">Uncharacterized protein</fullName>
    </submittedName>
</protein>
<dbReference type="EMBL" id="CAICTM010000514">
    <property type="protein sequence ID" value="CAB9512042.1"/>
    <property type="molecule type" value="Genomic_DNA"/>
</dbReference>